<dbReference type="Gene3D" id="1.20.1250.20">
    <property type="entry name" value="MFS general substrate transporter like domains"/>
    <property type="match status" value="1"/>
</dbReference>
<name>A0A6A6SLY4_9PLEO</name>
<evidence type="ECO:0000256" key="7">
    <source>
        <dbReference type="SAM" id="Phobius"/>
    </source>
</evidence>
<feature type="transmembrane region" description="Helical" evidence="7">
    <location>
        <begin position="229"/>
        <end position="253"/>
    </location>
</feature>
<gene>
    <name evidence="9" type="ORF">K491DRAFT_722958</name>
</gene>
<feature type="transmembrane region" description="Helical" evidence="7">
    <location>
        <begin position="131"/>
        <end position="151"/>
    </location>
</feature>
<accession>A0A6A6SLY4</accession>
<dbReference type="Pfam" id="PF07690">
    <property type="entry name" value="MFS_1"/>
    <property type="match status" value="2"/>
</dbReference>
<keyword evidence="3 7" id="KW-0812">Transmembrane</keyword>
<dbReference type="PANTHER" id="PTHR23502:SF68">
    <property type="entry name" value="MULTIDRUG TRANSPORTER, PUTATIVE (AFU_ORTHOLOGUE AFUA_3G01120)-RELATED"/>
    <property type="match status" value="1"/>
</dbReference>
<keyword evidence="4 7" id="KW-1133">Transmembrane helix</keyword>
<feature type="transmembrane region" description="Helical" evidence="7">
    <location>
        <begin position="338"/>
        <end position="357"/>
    </location>
</feature>
<keyword evidence="10" id="KW-1185">Reference proteome</keyword>
<reference evidence="9" key="1">
    <citation type="journal article" date="2020" name="Stud. Mycol.">
        <title>101 Dothideomycetes genomes: a test case for predicting lifestyles and emergence of pathogens.</title>
        <authorList>
            <person name="Haridas S."/>
            <person name="Albert R."/>
            <person name="Binder M."/>
            <person name="Bloem J."/>
            <person name="Labutti K."/>
            <person name="Salamov A."/>
            <person name="Andreopoulos B."/>
            <person name="Baker S."/>
            <person name="Barry K."/>
            <person name="Bills G."/>
            <person name="Bluhm B."/>
            <person name="Cannon C."/>
            <person name="Castanera R."/>
            <person name="Culley D."/>
            <person name="Daum C."/>
            <person name="Ezra D."/>
            <person name="Gonzalez J."/>
            <person name="Henrissat B."/>
            <person name="Kuo A."/>
            <person name="Liang C."/>
            <person name="Lipzen A."/>
            <person name="Lutzoni F."/>
            <person name="Magnuson J."/>
            <person name="Mondo S."/>
            <person name="Nolan M."/>
            <person name="Ohm R."/>
            <person name="Pangilinan J."/>
            <person name="Park H.-J."/>
            <person name="Ramirez L."/>
            <person name="Alfaro M."/>
            <person name="Sun H."/>
            <person name="Tritt A."/>
            <person name="Yoshinaga Y."/>
            <person name="Zwiers L.-H."/>
            <person name="Turgeon B."/>
            <person name="Goodwin S."/>
            <person name="Spatafora J."/>
            <person name="Crous P."/>
            <person name="Grigoriev I."/>
        </authorList>
    </citation>
    <scope>NUCLEOTIDE SEQUENCE</scope>
    <source>
        <strain evidence="9">CBS 122681</strain>
    </source>
</reference>
<evidence type="ECO:0000313" key="9">
    <source>
        <dbReference type="EMBL" id="KAF2647977.1"/>
    </source>
</evidence>
<evidence type="ECO:0000313" key="10">
    <source>
        <dbReference type="Proteomes" id="UP000799324"/>
    </source>
</evidence>
<dbReference type="Proteomes" id="UP000799324">
    <property type="component" value="Unassembled WGS sequence"/>
</dbReference>
<evidence type="ECO:0000256" key="2">
    <source>
        <dbReference type="ARBA" id="ARBA00008335"/>
    </source>
</evidence>
<dbReference type="InterPro" id="IPR011701">
    <property type="entry name" value="MFS"/>
</dbReference>
<comment type="similarity">
    <text evidence="2">Belongs to the major facilitator superfamily.</text>
</comment>
<evidence type="ECO:0000259" key="8">
    <source>
        <dbReference type="PROSITE" id="PS50850"/>
    </source>
</evidence>
<dbReference type="EMBL" id="MU004566">
    <property type="protein sequence ID" value="KAF2647977.1"/>
    <property type="molecule type" value="Genomic_DNA"/>
</dbReference>
<evidence type="ECO:0000256" key="1">
    <source>
        <dbReference type="ARBA" id="ARBA00004141"/>
    </source>
</evidence>
<dbReference type="AlphaFoldDB" id="A0A6A6SLY4"/>
<feature type="transmembrane region" description="Helical" evidence="7">
    <location>
        <begin position="405"/>
        <end position="428"/>
    </location>
</feature>
<feature type="transmembrane region" description="Helical" evidence="7">
    <location>
        <begin position="75"/>
        <end position="94"/>
    </location>
</feature>
<evidence type="ECO:0000256" key="6">
    <source>
        <dbReference type="SAM" id="MobiDB-lite"/>
    </source>
</evidence>
<evidence type="ECO:0000256" key="5">
    <source>
        <dbReference type="ARBA" id="ARBA00023136"/>
    </source>
</evidence>
<proteinExistence type="inferred from homology"/>
<dbReference type="PANTHER" id="PTHR23502">
    <property type="entry name" value="MAJOR FACILITATOR SUPERFAMILY"/>
    <property type="match status" value="1"/>
</dbReference>
<dbReference type="Gene3D" id="1.20.1720.10">
    <property type="entry name" value="Multidrug resistance protein D"/>
    <property type="match status" value="1"/>
</dbReference>
<feature type="domain" description="Major facilitator superfamily (MFS) profile" evidence="8">
    <location>
        <begin position="37"/>
        <end position="432"/>
    </location>
</feature>
<comment type="subcellular location">
    <subcellularLocation>
        <location evidence="1">Membrane</location>
        <topology evidence="1">Multi-pass membrane protein</topology>
    </subcellularLocation>
</comment>
<keyword evidence="5 7" id="KW-0472">Membrane</keyword>
<feature type="transmembrane region" description="Helical" evidence="7">
    <location>
        <begin position="313"/>
        <end position="332"/>
    </location>
</feature>
<sequence>MPEQPESSSLRTPEPAEVAQPCDSEPLQWPAWRKVTSVAVVSFADCLTFLVSMMLAPSIPQVLQEFRPDGSDKFLGSFSVTVYILGFVVGPLLFGPLTDLTGRTSILRFTATFYLIFTVACALSNSLSMLIAFRFIAGIFGGAPMAIGGGVVSDLYELSTAHVRWRGTPWAGLCVVSLFLLLEETHQATLVRRGTDDASTRSAYSMIRDWTAEKVGRTLRRSIKIPVLIVRYPPALAVLVLITIFNGLVNTILSSLGSVFQFQYGFSPAVTGLSYLGLGLGGAVGLAVTPYISDFFTGQRLHPDGIRGPQHTLPMMLIAGPLASIGFLWYGWSCQARSHWIIPILGLSVFGFGYMSMRLSTQIFLMQAVPDYTASALAAHTIFSSIGGAFIPIGTFPLYDRIGYGWGNSVIAFTNLILCVIPFGMYLASRKRGEEWIIHLEI</sequence>
<protein>
    <submittedName>
        <fullName evidence="9">MFS general substrate transporter</fullName>
    </submittedName>
</protein>
<dbReference type="InterPro" id="IPR036259">
    <property type="entry name" value="MFS_trans_sf"/>
</dbReference>
<dbReference type="GO" id="GO:0016020">
    <property type="term" value="C:membrane"/>
    <property type="evidence" value="ECO:0007669"/>
    <property type="project" value="UniProtKB-SubCell"/>
</dbReference>
<feature type="transmembrane region" description="Helical" evidence="7">
    <location>
        <begin position="377"/>
        <end position="399"/>
    </location>
</feature>
<feature type="compositionally biased region" description="Polar residues" evidence="6">
    <location>
        <begin position="1"/>
        <end position="11"/>
    </location>
</feature>
<evidence type="ECO:0000256" key="3">
    <source>
        <dbReference type="ARBA" id="ARBA00022692"/>
    </source>
</evidence>
<dbReference type="InterPro" id="IPR020846">
    <property type="entry name" value="MFS_dom"/>
</dbReference>
<feature type="transmembrane region" description="Helical" evidence="7">
    <location>
        <begin position="106"/>
        <end position="124"/>
    </location>
</feature>
<dbReference type="SUPFAM" id="SSF103473">
    <property type="entry name" value="MFS general substrate transporter"/>
    <property type="match status" value="1"/>
</dbReference>
<feature type="region of interest" description="Disordered" evidence="6">
    <location>
        <begin position="1"/>
        <end position="22"/>
    </location>
</feature>
<evidence type="ECO:0000256" key="4">
    <source>
        <dbReference type="ARBA" id="ARBA00022989"/>
    </source>
</evidence>
<feature type="transmembrane region" description="Helical" evidence="7">
    <location>
        <begin position="273"/>
        <end position="292"/>
    </location>
</feature>
<dbReference type="GO" id="GO:0022857">
    <property type="term" value="F:transmembrane transporter activity"/>
    <property type="evidence" value="ECO:0007669"/>
    <property type="project" value="InterPro"/>
</dbReference>
<dbReference type="OrthoDB" id="2130629at2759"/>
<feature type="transmembrane region" description="Helical" evidence="7">
    <location>
        <begin position="35"/>
        <end position="55"/>
    </location>
</feature>
<feature type="transmembrane region" description="Helical" evidence="7">
    <location>
        <begin position="163"/>
        <end position="182"/>
    </location>
</feature>
<dbReference type="PROSITE" id="PS50850">
    <property type="entry name" value="MFS"/>
    <property type="match status" value="1"/>
</dbReference>
<organism evidence="9 10">
    <name type="scientific">Lophiostoma macrostomum CBS 122681</name>
    <dbReference type="NCBI Taxonomy" id="1314788"/>
    <lineage>
        <taxon>Eukaryota</taxon>
        <taxon>Fungi</taxon>
        <taxon>Dikarya</taxon>
        <taxon>Ascomycota</taxon>
        <taxon>Pezizomycotina</taxon>
        <taxon>Dothideomycetes</taxon>
        <taxon>Pleosporomycetidae</taxon>
        <taxon>Pleosporales</taxon>
        <taxon>Lophiostomataceae</taxon>
        <taxon>Lophiostoma</taxon>
    </lineage>
</organism>